<evidence type="ECO:0000256" key="1">
    <source>
        <dbReference type="ARBA" id="ARBA00007447"/>
    </source>
</evidence>
<dbReference type="GO" id="GO:0006508">
    <property type="term" value="P:proteolysis"/>
    <property type="evidence" value="ECO:0007669"/>
    <property type="project" value="UniProtKB-KW"/>
</dbReference>
<evidence type="ECO:0000313" key="6">
    <source>
        <dbReference type="Proteomes" id="UP000813462"/>
    </source>
</evidence>
<dbReference type="InterPro" id="IPR032861">
    <property type="entry name" value="TAXi_N"/>
</dbReference>
<evidence type="ECO:0000256" key="3">
    <source>
        <dbReference type="ARBA" id="ARBA00022801"/>
    </source>
</evidence>
<evidence type="ECO:0000313" key="5">
    <source>
        <dbReference type="EMBL" id="KAH7543262.1"/>
    </source>
</evidence>
<comment type="caution">
    <text evidence="5">The sequence shown here is derived from an EMBL/GenBank/DDBJ whole genome shotgun (WGS) entry which is preliminary data.</text>
</comment>
<evidence type="ECO:0000256" key="2">
    <source>
        <dbReference type="ARBA" id="ARBA00022670"/>
    </source>
</evidence>
<keyword evidence="3" id="KW-0378">Hydrolase</keyword>
<dbReference type="EMBL" id="JAEACU010000002">
    <property type="protein sequence ID" value="KAH7543262.1"/>
    <property type="molecule type" value="Genomic_DNA"/>
</dbReference>
<dbReference type="InterPro" id="IPR051708">
    <property type="entry name" value="Plant_Aspart_Prot_A1"/>
</dbReference>
<feature type="domain" description="Peptidase A1" evidence="4">
    <location>
        <begin position="66"/>
        <end position="272"/>
    </location>
</feature>
<dbReference type="InterPro" id="IPR033121">
    <property type="entry name" value="PEPTIDASE_A1"/>
</dbReference>
<dbReference type="Pfam" id="PF14541">
    <property type="entry name" value="TAXi_C"/>
    <property type="match status" value="1"/>
</dbReference>
<dbReference type="PANTHER" id="PTHR47967:SF39">
    <property type="entry name" value="ASPARTYL PROTEASE FAMILY PROTEIN, PUTATIVE-RELATED"/>
    <property type="match status" value="1"/>
</dbReference>
<dbReference type="PROSITE" id="PS51767">
    <property type="entry name" value="PEPTIDASE_A1"/>
    <property type="match status" value="1"/>
</dbReference>
<dbReference type="GO" id="GO:0005576">
    <property type="term" value="C:extracellular region"/>
    <property type="evidence" value="ECO:0007669"/>
    <property type="project" value="TreeGrafter"/>
</dbReference>
<protein>
    <recommendedName>
        <fullName evidence="4">Peptidase A1 domain-containing protein</fullName>
    </recommendedName>
</protein>
<organism evidence="5 6">
    <name type="scientific">Ziziphus jujuba var. spinosa</name>
    <dbReference type="NCBI Taxonomy" id="714518"/>
    <lineage>
        <taxon>Eukaryota</taxon>
        <taxon>Viridiplantae</taxon>
        <taxon>Streptophyta</taxon>
        <taxon>Embryophyta</taxon>
        <taxon>Tracheophyta</taxon>
        <taxon>Spermatophyta</taxon>
        <taxon>Magnoliopsida</taxon>
        <taxon>eudicotyledons</taxon>
        <taxon>Gunneridae</taxon>
        <taxon>Pentapetalae</taxon>
        <taxon>rosids</taxon>
        <taxon>fabids</taxon>
        <taxon>Rosales</taxon>
        <taxon>Rhamnaceae</taxon>
        <taxon>Paliureae</taxon>
        <taxon>Ziziphus</taxon>
    </lineage>
</organism>
<dbReference type="Pfam" id="PF14543">
    <property type="entry name" value="TAXi_N"/>
    <property type="match status" value="2"/>
</dbReference>
<reference evidence="5" key="1">
    <citation type="journal article" date="2021" name="Front. Plant Sci.">
        <title>Chromosome-Scale Genome Assembly for Chinese Sour Jujube and Insights Into Its Genome Evolution and Domestication Signature.</title>
        <authorList>
            <person name="Shen L.-Y."/>
            <person name="Luo H."/>
            <person name="Wang X.-L."/>
            <person name="Wang X.-M."/>
            <person name="Qiu X.-J."/>
            <person name="Liu H."/>
            <person name="Zhou S.-S."/>
            <person name="Jia K.-H."/>
            <person name="Nie S."/>
            <person name="Bao Y.-T."/>
            <person name="Zhang R.-G."/>
            <person name="Yun Q.-Z."/>
            <person name="Chai Y.-H."/>
            <person name="Lu J.-Y."/>
            <person name="Li Y."/>
            <person name="Zhao S.-W."/>
            <person name="Mao J.-F."/>
            <person name="Jia S.-G."/>
            <person name="Mao Y.-M."/>
        </authorList>
    </citation>
    <scope>NUCLEOTIDE SEQUENCE</scope>
    <source>
        <strain evidence="5">AT0</strain>
        <tissue evidence="5">Leaf</tissue>
    </source>
</reference>
<name>A0A978VWR7_ZIZJJ</name>
<dbReference type="SUPFAM" id="SSF50630">
    <property type="entry name" value="Acid proteases"/>
    <property type="match status" value="1"/>
</dbReference>
<dbReference type="GO" id="GO:0008233">
    <property type="term" value="F:peptidase activity"/>
    <property type="evidence" value="ECO:0007669"/>
    <property type="project" value="UniProtKB-KW"/>
</dbReference>
<evidence type="ECO:0000259" key="4">
    <source>
        <dbReference type="PROSITE" id="PS51767"/>
    </source>
</evidence>
<dbReference type="Gene3D" id="2.40.70.10">
    <property type="entry name" value="Acid Proteases"/>
    <property type="match status" value="3"/>
</dbReference>
<keyword evidence="2" id="KW-0645">Protease</keyword>
<sequence length="272" mass="29748">MMLVSRSNINGGFSVELIHRDSPKSPLYKNKDSPSRNILKQPFRYPIKAITPNTPQADINANKGHYLMKVSIGTPPFDIYGIADTGSDLIWAQCISCDDEMGLVGLGAGPLSLVSQIGPLFGGRKFSHCLLPFNTDPSITTKLSFGSDSEVSGDGTPPRIIPQDFYDRLVEVRNQVPMTPYEDDRLKPQLCYQTNTNLDGPILTVHFDGGATAELTPTQTFIPPLDGVFCFAMTNTSNDGGVYGNFAQSDFLIGLDLERMVVSFKPTDCTKQ</sequence>
<proteinExistence type="inferred from homology"/>
<gene>
    <name evidence="5" type="ORF">FEM48_Zijuj02G0165800</name>
</gene>
<accession>A0A978VWR7</accession>
<comment type="similarity">
    <text evidence="1">Belongs to the peptidase A1 family.</text>
</comment>
<dbReference type="Proteomes" id="UP000813462">
    <property type="component" value="Unassembled WGS sequence"/>
</dbReference>
<dbReference type="InterPro" id="IPR032799">
    <property type="entry name" value="TAXi_C"/>
</dbReference>
<dbReference type="AlphaFoldDB" id="A0A978VWR7"/>
<dbReference type="PANTHER" id="PTHR47967">
    <property type="entry name" value="OS07G0603500 PROTEIN-RELATED"/>
    <property type="match status" value="1"/>
</dbReference>
<dbReference type="InterPro" id="IPR021109">
    <property type="entry name" value="Peptidase_aspartic_dom_sf"/>
</dbReference>